<gene>
    <name evidence="2" type="ORF">SAMN06269173_102423</name>
</gene>
<evidence type="ECO:0000313" key="3">
    <source>
        <dbReference type="Proteomes" id="UP000198310"/>
    </source>
</evidence>
<evidence type="ECO:0000256" key="1">
    <source>
        <dbReference type="SAM" id="Phobius"/>
    </source>
</evidence>
<keyword evidence="1" id="KW-1133">Transmembrane helix</keyword>
<dbReference type="EMBL" id="FZNS01000002">
    <property type="protein sequence ID" value="SNR43730.1"/>
    <property type="molecule type" value="Genomic_DNA"/>
</dbReference>
<name>A0A238WB07_9BACT</name>
<dbReference type="AlphaFoldDB" id="A0A238WB07"/>
<proteinExistence type="predicted"/>
<protein>
    <submittedName>
        <fullName evidence="2">Uncharacterized protein</fullName>
    </submittedName>
</protein>
<feature type="transmembrane region" description="Helical" evidence="1">
    <location>
        <begin position="12"/>
        <end position="32"/>
    </location>
</feature>
<keyword evidence="1" id="KW-0812">Transmembrane</keyword>
<keyword evidence="3" id="KW-1185">Reference proteome</keyword>
<organism evidence="2 3">
    <name type="scientific">Hymenobacter mucosus</name>
    <dbReference type="NCBI Taxonomy" id="1411120"/>
    <lineage>
        <taxon>Bacteria</taxon>
        <taxon>Pseudomonadati</taxon>
        <taxon>Bacteroidota</taxon>
        <taxon>Cytophagia</taxon>
        <taxon>Cytophagales</taxon>
        <taxon>Hymenobacteraceae</taxon>
        <taxon>Hymenobacter</taxon>
    </lineage>
</organism>
<sequence>MTISEPRPNSFLLYLLTAAVVLSVGLNAFLLYRSADEEAQPTALADAEAELRMTQRLLAHCQDDHQRQDSLLVSLRAALPAAVPVAGP</sequence>
<dbReference type="Proteomes" id="UP000198310">
    <property type="component" value="Unassembled WGS sequence"/>
</dbReference>
<keyword evidence="1" id="KW-0472">Membrane</keyword>
<evidence type="ECO:0000313" key="2">
    <source>
        <dbReference type="EMBL" id="SNR43730.1"/>
    </source>
</evidence>
<dbReference type="RefSeq" id="WP_045690394.1">
    <property type="nucleotide sequence ID" value="NZ_FZNS01000002.1"/>
</dbReference>
<accession>A0A238WB07</accession>
<reference evidence="3" key="1">
    <citation type="submission" date="2017-06" db="EMBL/GenBank/DDBJ databases">
        <authorList>
            <person name="Varghese N."/>
            <person name="Submissions S."/>
        </authorList>
    </citation>
    <scope>NUCLEOTIDE SEQUENCE [LARGE SCALE GENOMIC DNA]</scope>
    <source>
        <strain evidence="3">DSM 28041</strain>
    </source>
</reference>